<gene>
    <name evidence="3" type="ORF">EM6_0637</name>
</gene>
<dbReference type="EMBL" id="AP018827">
    <property type="protein sequence ID" value="BBF80059.1"/>
    <property type="molecule type" value="Genomic_DNA"/>
</dbReference>
<evidence type="ECO:0000256" key="1">
    <source>
        <dbReference type="ARBA" id="ARBA00022729"/>
    </source>
</evidence>
<sequence length="317" mass="34121">MRFPTLAAALAALALSTTALSGQAFAAAEHPPVPAEGFYTTSDLRSAADLALADQAAKKRVLFVVDIDDTILTVPQDLGSEAWLSERMAAIKARTPAGQTPDYEPIFYEQALWYQVTNMVPTQADGPAVLAGLQDAGIPVYALTARDPNLRGQTERALSRAGYDLSKAPDCAKPLCTRRGRLRDSEIRAAGAALKVTLSNTAYKDVTVQDGVMMVAGQDKGIMLLLLMGSLGKFDAVYFVDDSQRNIDNMVRAAKVTKTPLYIYRYTGVLPKVEALHKDKARLSAADAVSDATRTVMCLQVQSDLCTYTHTSADPSK</sequence>
<evidence type="ECO:0000256" key="2">
    <source>
        <dbReference type="SAM" id="SignalP"/>
    </source>
</evidence>
<keyword evidence="1 2" id="KW-0732">Signal</keyword>
<reference evidence="4" key="1">
    <citation type="journal article" date="2017" name="Biotechnol. Biofuels">
        <title>Evaluation of environmental bacterial communities as a factor affecting the growth of duckweed Lemna minor.</title>
        <authorList>
            <person name="Ishizawa H."/>
            <person name="Kuroda M."/>
            <person name="Morikawa M."/>
            <person name="Ike M."/>
        </authorList>
    </citation>
    <scope>NUCLEOTIDE SEQUENCE [LARGE SCALE GENOMIC DNA]</scope>
    <source>
        <strain evidence="4">M6</strain>
    </source>
</reference>
<dbReference type="Gene3D" id="3.40.50.1000">
    <property type="entry name" value="HAD superfamily/HAD-like"/>
    <property type="match status" value="1"/>
</dbReference>
<proteinExistence type="predicted"/>
<organism evidence="3 4">
    <name type="scientific">Asticcacaulis excentricus</name>
    <dbReference type="NCBI Taxonomy" id="78587"/>
    <lineage>
        <taxon>Bacteria</taxon>
        <taxon>Pseudomonadati</taxon>
        <taxon>Pseudomonadota</taxon>
        <taxon>Alphaproteobacteria</taxon>
        <taxon>Caulobacterales</taxon>
        <taxon>Caulobacteraceae</taxon>
        <taxon>Asticcacaulis</taxon>
    </lineage>
</organism>
<feature type="signal peptide" evidence="2">
    <location>
        <begin position="1"/>
        <end position="26"/>
    </location>
</feature>
<dbReference type="InterPro" id="IPR023214">
    <property type="entry name" value="HAD_sf"/>
</dbReference>
<feature type="chain" id="PRO_5017966775" evidence="2">
    <location>
        <begin position="27"/>
        <end position="317"/>
    </location>
</feature>
<dbReference type="Pfam" id="PF11019">
    <property type="entry name" value="DUF2608"/>
    <property type="match status" value="1"/>
</dbReference>
<evidence type="ECO:0000313" key="3">
    <source>
        <dbReference type="EMBL" id="BBF80059.1"/>
    </source>
</evidence>
<evidence type="ECO:0000313" key="4">
    <source>
        <dbReference type="Proteomes" id="UP000278756"/>
    </source>
</evidence>
<reference evidence="4" key="2">
    <citation type="journal article" date="2017" name="Plant Physiol. Biochem.">
        <title>Differential oxidative and antioxidative response of duckweed Lemna minor toward plant growth promoting/inhibiting bacteria.</title>
        <authorList>
            <person name="Ishizawa H."/>
            <person name="Kuroda M."/>
            <person name="Morikawa M."/>
            <person name="Ike M."/>
        </authorList>
    </citation>
    <scope>NUCLEOTIDE SEQUENCE [LARGE SCALE GENOMIC DNA]</scope>
    <source>
        <strain evidence="4">M6</strain>
    </source>
</reference>
<protein>
    <submittedName>
        <fullName evidence="3">Putative outer membrane protein</fullName>
    </submittedName>
</protein>
<accession>A0A3G9G729</accession>
<dbReference type="RefSeq" id="WP_172961115.1">
    <property type="nucleotide sequence ID" value="NZ_AP018827.1"/>
</dbReference>
<dbReference type="Proteomes" id="UP000278756">
    <property type="component" value="Chromosome 1"/>
</dbReference>
<dbReference type="InterPro" id="IPR022565">
    <property type="entry name" value="DUF2608"/>
</dbReference>
<name>A0A3G9G729_9CAUL</name>
<dbReference type="AlphaFoldDB" id="A0A3G9G729"/>